<reference evidence="4 5" key="2">
    <citation type="submission" date="2021-10" db="EMBL/GenBank/DDBJ databases">
        <authorList>
            <person name="Piombo E."/>
        </authorList>
    </citation>
    <scope>NUCLEOTIDE SEQUENCE [LARGE SCALE GENOMIC DNA]</scope>
</reference>
<dbReference type="SMART" id="SM00066">
    <property type="entry name" value="GAL4"/>
    <property type="match status" value="1"/>
</dbReference>
<proteinExistence type="predicted"/>
<evidence type="ECO:0000313" key="4">
    <source>
        <dbReference type="EMBL" id="CAH0046865.1"/>
    </source>
</evidence>
<accession>A0A9N9Z0K5</accession>
<dbReference type="PANTHER" id="PTHR31668:SF24">
    <property type="entry name" value="TRANSCRIPTION FACTOR, PUTATIVE-RELATED"/>
    <property type="match status" value="1"/>
</dbReference>
<evidence type="ECO:0000256" key="1">
    <source>
        <dbReference type="ARBA" id="ARBA00023242"/>
    </source>
</evidence>
<dbReference type="GO" id="GO:0000981">
    <property type="term" value="F:DNA-binding transcription factor activity, RNA polymerase II-specific"/>
    <property type="evidence" value="ECO:0007669"/>
    <property type="project" value="InterPro"/>
</dbReference>
<dbReference type="SUPFAM" id="SSF57701">
    <property type="entry name" value="Zn2/Cys6 DNA-binding domain"/>
    <property type="match status" value="1"/>
</dbReference>
<dbReference type="Gene3D" id="4.10.240.10">
    <property type="entry name" value="Zn(2)-C6 fungal-type DNA-binding domain"/>
    <property type="match status" value="1"/>
</dbReference>
<keyword evidence="5" id="KW-1185">Reference proteome</keyword>
<sequence length="534" mass="59980">MDTSRRKAKACDGCRFRKVKCHGSWPCTQCAHLNLACTFSTPPTSRRGRGRRGWLVAQLRGERKGDDGAECQPRPHSPQAGSRSKPSQPTTCSFFLGLLPQYAEFVYPLNPIISPLEMEEAIGNMDQSSEDTALVHAFAAITINRMRSSWALHKGVAVQMTEFVRCSTRAHRTYELDWDDEKDDGILKPLPVTAKRILTCVFLSVCTLTLGRVDRSFAWLREGITMFQALDFGQSFPGGPNNAARWQRIYWELFLHERHVALLPSFGSVLPAPSWGPPVSDTTIPGHVDIGFRRLVNLFAILDDKFLAHWRSQHNHSIKQSTESPLTTQWIEHKHKELDEDAAGTAEEERLSKDRGGSGLTELQHIDLVITRLWLRTMLWQLALSQGLLASTTSSTNHEGLSFQFPINSLYAEFRSVFSRLQDVTSVGFHGMGMLEKLFEITSTIADVMVVTSQSGQIEDEDISRAEYLLFLFKFLAGFDAVASKQRNYLLEKLQAMKGMYTMIDFDDVVSNNSDGASGIDASPRSHHSPPWVE</sequence>
<dbReference type="PANTHER" id="PTHR31668">
    <property type="entry name" value="GLUCOSE TRANSPORT TRANSCRIPTION REGULATOR RGT1-RELATED-RELATED"/>
    <property type="match status" value="1"/>
</dbReference>
<comment type="caution">
    <text evidence="4">The sequence shown here is derived from an EMBL/GenBank/DDBJ whole genome shotgun (WGS) entry which is preliminary data.</text>
</comment>
<feature type="domain" description="Zn(2)-C6 fungal-type" evidence="3">
    <location>
        <begin position="10"/>
        <end position="39"/>
    </location>
</feature>
<evidence type="ECO:0000313" key="5">
    <source>
        <dbReference type="Proteomes" id="UP000775872"/>
    </source>
</evidence>
<dbReference type="CDD" id="cd12148">
    <property type="entry name" value="fungal_TF_MHR"/>
    <property type="match status" value="1"/>
</dbReference>
<evidence type="ECO:0000259" key="3">
    <source>
        <dbReference type="PROSITE" id="PS50048"/>
    </source>
</evidence>
<evidence type="ECO:0000256" key="2">
    <source>
        <dbReference type="SAM" id="MobiDB-lite"/>
    </source>
</evidence>
<dbReference type="Pfam" id="PF00172">
    <property type="entry name" value="Zn_clus"/>
    <property type="match status" value="1"/>
</dbReference>
<dbReference type="OrthoDB" id="2740448at2759"/>
<dbReference type="Proteomes" id="UP000775872">
    <property type="component" value="Unassembled WGS sequence"/>
</dbReference>
<feature type="compositionally biased region" description="Polar residues" evidence="2">
    <location>
        <begin position="79"/>
        <end position="88"/>
    </location>
</feature>
<dbReference type="AlphaFoldDB" id="A0A9N9Z0K5"/>
<dbReference type="InterPro" id="IPR050797">
    <property type="entry name" value="Carb_Metab_Trans_Reg"/>
</dbReference>
<dbReference type="PROSITE" id="PS00463">
    <property type="entry name" value="ZN2_CY6_FUNGAL_1"/>
    <property type="match status" value="1"/>
</dbReference>
<dbReference type="PROSITE" id="PS50048">
    <property type="entry name" value="ZN2_CY6_FUNGAL_2"/>
    <property type="match status" value="1"/>
</dbReference>
<feature type="region of interest" description="Disordered" evidence="2">
    <location>
        <begin position="63"/>
        <end position="88"/>
    </location>
</feature>
<dbReference type="InterPro" id="IPR036864">
    <property type="entry name" value="Zn2-C6_fun-type_DNA-bd_sf"/>
</dbReference>
<gene>
    <name evidence="4" type="ORF">CSOL1703_00013101</name>
</gene>
<dbReference type="EMBL" id="CABFOC020000015">
    <property type="protein sequence ID" value="CAH0046865.1"/>
    <property type="molecule type" value="Genomic_DNA"/>
</dbReference>
<dbReference type="CDD" id="cd00067">
    <property type="entry name" value="GAL4"/>
    <property type="match status" value="1"/>
</dbReference>
<dbReference type="GO" id="GO:0008270">
    <property type="term" value="F:zinc ion binding"/>
    <property type="evidence" value="ECO:0007669"/>
    <property type="project" value="InterPro"/>
</dbReference>
<keyword evidence="1" id="KW-0539">Nucleus</keyword>
<dbReference type="InterPro" id="IPR001138">
    <property type="entry name" value="Zn2Cys6_DnaBD"/>
</dbReference>
<name>A0A9N9Z0K5_9HYPO</name>
<organism evidence="4 5">
    <name type="scientific">Clonostachys solani</name>
    <dbReference type="NCBI Taxonomy" id="160281"/>
    <lineage>
        <taxon>Eukaryota</taxon>
        <taxon>Fungi</taxon>
        <taxon>Dikarya</taxon>
        <taxon>Ascomycota</taxon>
        <taxon>Pezizomycotina</taxon>
        <taxon>Sordariomycetes</taxon>
        <taxon>Hypocreomycetidae</taxon>
        <taxon>Hypocreales</taxon>
        <taxon>Bionectriaceae</taxon>
        <taxon>Clonostachys</taxon>
    </lineage>
</organism>
<protein>
    <recommendedName>
        <fullName evidence="3">Zn(2)-C6 fungal-type domain-containing protein</fullName>
    </recommendedName>
</protein>
<reference evidence="5" key="1">
    <citation type="submission" date="2019-06" db="EMBL/GenBank/DDBJ databases">
        <authorList>
            <person name="Broberg M."/>
        </authorList>
    </citation>
    <scope>NUCLEOTIDE SEQUENCE [LARGE SCALE GENOMIC DNA]</scope>
</reference>